<evidence type="ECO:0000313" key="14">
    <source>
        <dbReference type="Proteomes" id="UP001060112"/>
    </source>
</evidence>
<dbReference type="InterPro" id="IPR022636">
    <property type="entry name" value="S-AdoMet_synthetase_sfam"/>
</dbReference>
<dbReference type="RefSeq" id="WP_290141497.1">
    <property type="nucleotide sequence ID" value="NZ_CP101620.1"/>
</dbReference>
<evidence type="ECO:0000259" key="12">
    <source>
        <dbReference type="Pfam" id="PF02773"/>
    </source>
</evidence>
<keyword evidence="7" id="KW-0630">Potassium</keyword>
<organism evidence="13 14">
    <name type="scientific">Allocoprobacillus halotolerans</name>
    <dbReference type="NCBI Taxonomy" id="2944914"/>
    <lineage>
        <taxon>Bacteria</taxon>
        <taxon>Bacillati</taxon>
        <taxon>Bacillota</taxon>
        <taxon>Erysipelotrichia</taxon>
        <taxon>Erysipelotrichales</taxon>
        <taxon>Erysipelotrichaceae</taxon>
        <taxon>Allocoprobacillus</taxon>
    </lineage>
</organism>
<accession>A0ABY5I7Q4</accession>
<keyword evidence="5" id="KW-0067">ATP-binding</keyword>
<dbReference type="Pfam" id="PF00438">
    <property type="entry name" value="S-AdoMet_synt_N"/>
    <property type="match status" value="1"/>
</dbReference>
<dbReference type="EMBL" id="CP101620">
    <property type="protein sequence ID" value="UTY40063.1"/>
    <property type="molecule type" value="Genomic_DNA"/>
</dbReference>
<evidence type="ECO:0000256" key="5">
    <source>
        <dbReference type="ARBA" id="ARBA00022840"/>
    </source>
</evidence>
<dbReference type="Proteomes" id="UP001060112">
    <property type="component" value="Chromosome"/>
</dbReference>
<keyword evidence="4" id="KW-0547">Nucleotide-binding</keyword>
<dbReference type="Pfam" id="PF02773">
    <property type="entry name" value="S-AdoMet_synt_C"/>
    <property type="match status" value="1"/>
</dbReference>
<keyword evidence="2 13" id="KW-0808">Transferase</keyword>
<feature type="domain" description="S-adenosylmethionine synthetase central" evidence="11">
    <location>
        <begin position="104"/>
        <end position="218"/>
    </location>
</feature>
<dbReference type="GO" id="GO:0004478">
    <property type="term" value="F:methionine adenosyltransferase activity"/>
    <property type="evidence" value="ECO:0007669"/>
    <property type="project" value="UniProtKB-EC"/>
</dbReference>
<dbReference type="Gene3D" id="3.30.300.10">
    <property type="match status" value="3"/>
</dbReference>
<evidence type="ECO:0000256" key="1">
    <source>
        <dbReference type="ARBA" id="ARBA00022563"/>
    </source>
</evidence>
<reference evidence="13" key="1">
    <citation type="submission" date="2022-07" db="EMBL/GenBank/DDBJ databases">
        <title>Faecal culturing of patients with breast cancer.</title>
        <authorList>
            <person name="Teng N.M.Y."/>
            <person name="Kiu R."/>
            <person name="Evans R."/>
            <person name="Baker D.J."/>
            <person name="Zenner C."/>
            <person name="Robinson S.D."/>
            <person name="Hall L.J."/>
        </authorList>
    </citation>
    <scope>NUCLEOTIDE SEQUENCE</scope>
    <source>
        <strain evidence="13">LH1062</strain>
    </source>
</reference>
<evidence type="ECO:0000256" key="8">
    <source>
        <dbReference type="NCBIfam" id="TIGR01034"/>
    </source>
</evidence>
<dbReference type="PANTHER" id="PTHR11964">
    <property type="entry name" value="S-ADENOSYLMETHIONINE SYNTHETASE"/>
    <property type="match status" value="1"/>
</dbReference>
<feature type="domain" description="S-adenosylmethionine synthetase C-terminal" evidence="12">
    <location>
        <begin position="220"/>
        <end position="357"/>
    </location>
</feature>
<evidence type="ECO:0000259" key="10">
    <source>
        <dbReference type="Pfam" id="PF00438"/>
    </source>
</evidence>
<keyword evidence="3" id="KW-0479">Metal-binding</keyword>
<evidence type="ECO:0000256" key="2">
    <source>
        <dbReference type="ARBA" id="ARBA00022679"/>
    </source>
</evidence>
<evidence type="ECO:0000256" key="6">
    <source>
        <dbReference type="ARBA" id="ARBA00022842"/>
    </source>
</evidence>
<dbReference type="PIRSF" id="PIRSF000497">
    <property type="entry name" value="MAT"/>
    <property type="match status" value="1"/>
</dbReference>
<dbReference type="EC" id="2.5.1.6" evidence="8"/>
<evidence type="ECO:0000313" key="13">
    <source>
        <dbReference type="EMBL" id="UTY40063.1"/>
    </source>
</evidence>
<evidence type="ECO:0000256" key="9">
    <source>
        <dbReference type="RuleBase" id="RU004462"/>
    </source>
</evidence>
<dbReference type="InterPro" id="IPR022629">
    <property type="entry name" value="S-AdoMet_synt_central"/>
</dbReference>
<feature type="domain" description="S-adenosylmethionine synthetase N-terminal" evidence="10">
    <location>
        <begin position="4"/>
        <end position="102"/>
    </location>
</feature>
<dbReference type="Pfam" id="PF02772">
    <property type="entry name" value="S-AdoMet_synt_M"/>
    <property type="match status" value="1"/>
</dbReference>
<keyword evidence="1" id="KW-0554">One-carbon metabolism</keyword>
<sequence length="372" mass="41586">MKDYIFTSESVTLGHPDKICDFIADCILDEALKQDKYSKMAVEVTIKDEIVFIYGEASTNAKIDYEQIAKQCLREIGYHEDYHVILKISKQSKEIHQAVDKQEVCAGDQGIMFGYACRETESYMPAPIYYAHQLAFALSLAQKRHDFLGPDGKTQVSVEYKNGQVARIDTIVVSTQHTAMASLDQIKEVVMQEVIQSTIPDGLLDEDTKYYINPSGSFIVGGSFGDSGTTGRKIICDTYGGMGRIGGGCLSSKDPSKVDRTGAYYARYVAKNIVANGLADRCEIQVSYAIGQAKPISLMIDTFGTGLFSDQQIEEIVENNFDFCVQHMIDELDLYQPIYHLTSCYGHFGKEILTWEKVKKLNIPDHLMKKEG</sequence>
<dbReference type="InterPro" id="IPR022628">
    <property type="entry name" value="S-AdoMet_synt_N"/>
</dbReference>
<comment type="similarity">
    <text evidence="9">Belongs to the AdoMet synthase family.</text>
</comment>
<evidence type="ECO:0000259" key="11">
    <source>
        <dbReference type="Pfam" id="PF02772"/>
    </source>
</evidence>
<evidence type="ECO:0000256" key="7">
    <source>
        <dbReference type="ARBA" id="ARBA00022958"/>
    </source>
</evidence>
<dbReference type="InterPro" id="IPR002133">
    <property type="entry name" value="S-AdoMet_synthetase"/>
</dbReference>
<evidence type="ECO:0000256" key="4">
    <source>
        <dbReference type="ARBA" id="ARBA00022741"/>
    </source>
</evidence>
<name>A0ABY5I7Q4_9FIRM</name>
<gene>
    <name evidence="13" type="primary">metK</name>
    <name evidence="13" type="ORF">NMU03_04470</name>
</gene>
<protein>
    <recommendedName>
        <fullName evidence="8">Methionine adenosyltransferase</fullName>
        <ecNumber evidence="8">2.5.1.6</ecNumber>
    </recommendedName>
</protein>
<dbReference type="SUPFAM" id="SSF55973">
    <property type="entry name" value="S-adenosylmethionine synthetase"/>
    <property type="match status" value="3"/>
</dbReference>
<dbReference type="InterPro" id="IPR022630">
    <property type="entry name" value="S-AdoMet_synt_C"/>
</dbReference>
<keyword evidence="6" id="KW-0460">Magnesium</keyword>
<keyword evidence="14" id="KW-1185">Reference proteome</keyword>
<evidence type="ECO:0000256" key="3">
    <source>
        <dbReference type="ARBA" id="ARBA00022723"/>
    </source>
</evidence>
<dbReference type="NCBIfam" id="TIGR01034">
    <property type="entry name" value="metK"/>
    <property type="match status" value="1"/>
</dbReference>
<proteinExistence type="inferred from homology"/>
<dbReference type="CDD" id="cd18079">
    <property type="entry name" value="S-AdoMet_synt"/>
    <property type="match status" value="1"/>
</dbReference>